<dbReference type="EMBL" id="CAJJDN010000030">
    <property type="protein sequence ID" value="CAD8072882.1"/>
    <property type="molecule type" value="Genomic_DNA"/>
</dbReference>
<organism evidence="1 2">
    <name type="scientific">Paramecium sonneborni</name>
    <dbReference type="NCBI Taxonomy" id="65129"/>
    <lineage>
        <taxon>Eukaryota</taxon>
        <taxon>Sar</taxon>
        <taxon>Alveolata</taxon>
        <taxon>Ciliophora</taxon>
        <taxon>Intramacronucleata</taxon>
        <taxon>Oligohymenophorea</taxon>
        <taxon>Peniculida</taxon>
        <taxon>Parameciidae</taxon>
        <taxon>Paramecium</taxon>
    </lineage>
</organism>
<name>A0A8S1M2R8_9CILI</name>
<evidence type="ECO:0000313" key="1">
    <source>
        <dbReference type="EMBL" id="CAD8072882.1"/>
    </source>
</evidence>
<keyword evidence="2" id="KW-1185">Reference proteome</keyword>
<accession>A0A8S1M2R8</accession>
<proteinExistence type="predicted"/>
<gene>
    <name evidence="1" type="ORF">PSON_ATCC_30995.1.T0300015</name>
</gene>
<comment type="caution">
    <text evidence="1">The sequence shown here is derived from an EMBL/GenBank/DDBJ whole genome shotgun (WGS) entry which is preliminary data.</text>
</comment>
<dbReference type="Proteomes" id="UP000692954">
    <property type="component" value="Unassembled WGS sequence"/>
</dbReference>
<protein>
    <submittedName>
        <fullName evidence="1">Uncharacterized protein</fullName>
    </submittedName>
</protein>
<dbReference type="AlphaFoldDB" id="A0A8S1M2R8"/>
<evidence type="ECO:0000313" key="2">
    <source>
        <dbReference type="Proteomes" id="UP000692954"/>
    </source>
</evidence>
<sequence>MNQQEILIQILEGLQTKNSNIIISSLECDQNLISDVIKELPISKCEALFSFLLKKINNHKLQINCMKWITILCDTRPQLFLNNLKFKDLVQKIKVSDIDSYELIGKLEMIVQQ</sequence>
<reference evidence="1" key="1">
    <citation type="submission" date="2021-01" db="EMBL/GenBank/DDBJ databases">
        <authorList>
            <consortium name="Genoscope - CEA"/>
            <person name="William W."/>
        </authorList>
    </citation>
    <scope>NUCLEOTIDE SEQUENCE</scope>
</reference>